<dbReference type="InterPro" id="IPR049638">
    <property type="entry name" value="AK-HD"/>
</dbReference>
<evidence type="ECO:0000256" key="21">
    <source>
        <dbReference type="ARBA" id="ARBA00023154"/>
    </source>
</evidence>
<feature type="domain" description="ACT" evidence="28">
    <location>
        <begin position="400"/>
        <end position="478"/>
    </location>
</feature>
<dbReference type="SUPFAM" id="SSF51735">
    <property type="entry name" value="NAD(P)-binding Rossmann-fold domains"/>
    <property type="match status" value="1"/>
</dbReference>
<dbReference type="RefSeq" id="WP_111479509.1">
    <property type="nucleotide sequence ID" value="NZ_QHKM01000006.1"/>
</dbReference>
<proteinExistence type="inferred from homology"/>
<dbReference type="PROSITE" id="PS51671">
    <property type="entry name" value="ACT"/>
    <property type="match status" value="1"/>
</dbReference>
<comment type="pathway">
    <text evidence="3">Amino-acid biosynthesis; L-methionine biosynthesis via de novo pathway; L-homoserine from L-aspartate: step 1/3.</text>
</comment>
<evidence type="ECO:0000256" key="7">
    <source>
        <dbReference type="ARBA" id="ARBA00007952"/>
    </source>
</evidence>
<dbReference type="OrthoDB" id="9799110at2"/>
<evidence type="ECO:0000256" key="13">
    <source>
        <dbReference type="ARBA" id="ARBA00022723"/>
    </source>
</evidence>
<dbReference type="InterPro" id="IPR002912">
    <property type="entry name" value="ACT_dom"/>
</dbReference>
<evidence type="ECO:0000256" key="14">
    <source>
        <dbReference type="ARBA" id="ARBA00022741"/>
    </source>
</evidence>
<dbReference type="PANTHER" id="PTHR43070">
    <property type="match status" value="1"/>
</dbReference>
<accession>A0A328BFD5</accession>
<dbReference type="Pfam" id="PF22468">
    <property type="entry name" value="ACT_9"/>
    <property type="match status" value="2"/>
</dbReference>
<dbReference type="GO" id="GO:0046872">
    <property type="term" value="F:metal ion binding"/>
    <property type="evidence" value="ECO:0007669"/>
    <property type="project" value="UniProtKB-KW"/>
</dbReference>
<comment type="subunit">
    <text evidence="9">Homotetramer.</text>
</comment>
<dbReference type="InterPro" id="IPR001342">
    <property type="entry name" value="HDH_cat"/>
</dbReference>
<dbReference type="InterPro" id="IPR001341">
    <property type="entry name" value="Asp_kinase"/>
</dbReference>
<keyword evidence="17" id="KW-0521">NADP</keyword>
<dbReference type="PROSITE" id="PS00324">
    <property type="entry name" value="ASPARTOKINASE"/>
    <property type="match status" value="1"/>
</dbReference>
<keyword evidence="19" id="KW-0520">NAD</keyword>
<comment type="similarity">
    <text evidence="7">In the C-terminal section; belongs to the homoserine dehydrogenase family.</text>
</comment>
<comment type="pathway">
    <text evidence="5">Amino-acid biosynthesis; L-methionine biosynthesis via de novo pathway; L-homoserine from L-aspartate: step 3/3.</text>
</comment>
<evidence type="ECO:0000256" key="26">
    <source>
        <dbReference type="ARBA" id="ARBA00048841"/>
    </source>
</evidence>
<dbReference type="SUPFAM" id="SSF55021">
    <property type="entry name" value="ACT-like"/>
    <property type="match status" value="2"/>
</dbReference>
<evidence type="ECO:0000256" key="2">
    <source>
        <dbReference type="ARBA" id="ARBA00004766"/>
    </source>
</evidence>
<dbReference type="SUPFAM" id="SSF53633">
    <property type="entry name" value="Carbamate kinase-like"/>
    <property type="match status" value="1"/>
</dbReference>
<dbReference type="PIRSF" id="PIRSF000727">
    <property type="entry name" value="ThrA"/>
    <property type="match status" value="1"/>
</dbReference>
<dbReference type="InterPro" id="IPR011147">
    <property type="entry name" value="Bifunc_Aspkin/hSer_DH"/>
</dbReference>
<evidence type="ECO:0000256" key="18">
    <source>
        <dbReference type="ARBA" id="ARBA00023002"/>
    </source>
</evidence>
<keyword evidence="14" id="KW-0547">Nucleotide-binding</keyword>
<dbReference type="GO" id="GO:0009088">
    <property type="term" value="P:threonine biosynthetic process"/>
    <property type="evidence" value="ECO:0007669"/>
    <property type="project" value="UniProtKB-UniPathway"/>
</dbReference>
<keyword evidence="23" id="KW-0511">Multifunctional enzyme</keyword>
<evidence type="ECO:0000256" key="9">
    <source>
        <dbReference type="ARBA" id="ARBA00011881"/>
    </source>
</evidence>
<evidence type="ECO:0000256" key="1">
    <source>
        <dbReference type="ARBA" id="ARBA00001920"/>
    </source>
</evidence>
<keyword evidence="16" id="KW-0067">ATP-binding</keyword>
<evidence type="ECO:0000313" key="30">
    <source>
        <dbReference type="Proteomes" id="UP000248553"/>
    </source>
</evidence>
<dbReference type="Gene3D" id="3.30.2130.10">
    <property type="entry name" value="VC0802-like"/>
    <property type="match status" value="1"/>
</dbReference>
<protein>
    <submittedName>
        <fullName evidence="29">Bifunctional aspartate kinase/homoserine dehydrogenase I</fullName>
    </submittedName>
</protein>
<evidence type="ECO:0000256" key="10">
    <source>
        <dbReference type="ARBA" id="ARBA00022605"/>
    </source>
</evidence>
<gene>
    <name evidence="29" type="ORF">DLM85_17895</name>
</gene>
<dbReference type="InterPro" id="IPR019811">
    <property type="entry name" value="HDH_CS"/>
</dbReference>
<dbReference type="Gene3D" id="1.20.120.1320">
    <property type="entry name" value="Aspartokinase, catalytic domain"/>
    <property type="match status" value="1"/>
</dbReference>
<dbReference type="GO" id="GO:0005524">
    <property type="term" value="F:ATP binding"/>
    <property type="evidence" value="ECO:0007669"/>
    <property type="project" value="UniProtKB-KW"/>
</dbReference>
<dbReference type="AlphaFoldDB" id="A0A328BFD5"/>
<dbReference type="UniPathway" id="UPA00051">
    <property type="reaction ID" value="UER00462"/>
</dbReference>
<dbReference type="PROSITE" id="PS01042">
    <property type="entry name" value="HOMOSER_DHGENASE"/>
    <property type="match status" value="1"/>
</dbReference>
<dbReference type="Pfam" id="PF00696">
    <property type="entry name" value="AA_kinase"/>
    <property type="match status" value="1"/>
</dbReference>
<dbReference type="GO" id="GO:0009090">
    <property type="term" value="P:homoserine biosynthetic process"/>
    <property type="evidence" value="ECO:0007669"/>
    <property type="project" value="UniProtKB-ARBA"/>
</dbReference>
<dbReference type="NCBIfam" id="NF006959">
    <property type="entry name" value="PRK09436.1"/>
    <property type="match status" value="1"/>
</dbReference>
<dbReference type="CDD" id="cd04921">
    <property type="entry name" value="ACT_AKi-HSDH-ThrA-like_1"/>
    <property type="match status" value="1"/>
</dbReference>
<dbReference type="Gene3D" id="3.40.1160.10">
    <property type="entry name" value="Acetylglutamate kinase-like"/>
    <property type="match status" value="1"/>
</dbReference>
<dbReference type="SUPFAM" id="SSF55347">
    <property type="entry name" value="Glyceraldehyde-3-phosphate dehydrogenase-like, C-terminal domain"/>
    <property type="match status" value="1"/>
</dbReference>
<keyword evidence="20" id="KW-0915">Sodium</keyword>
<dbReference type="FunFam" id="3.30.360.10:FF:000006">
    <property type="entry name" value="Bifunctional aspartokinase/homoserine dehydrogenase"/>
    <property type="match status" value="1"/>
</dbReference>
<evidence type="ECO:0000256" key="3">
    <source>
        <dbReference type="ARBA" id="ARBA00004986"/>
    </source>
</evidence>
<keyword evidence="12" id="KW-0791">Threonine biosynthesis</keyword>
<dbReference type="FunFam" id="3.30.2130.10:FF:000001">
    <property type="entry name" value="Bifunctional aspartokinase/homoserine dehydrogenase"/>
    <property type="match status" value="1"/>
</dbReference>
<comment type="catalytic activity">
    <reaction evidence="27">
        <text>L-homoserine + NAD(+) = L-aspartate 4-semialdehyde + NADH + H(+)</text>
        <dbReference type="Rhea" id="RHEA:15757"/>
        <dbReference type="ChEBI" id="CHEBI:15378"/>
        <dbReference type="ChEBI" id="CHEBI:57476"/>
        <dbReference type="ChEBI" id="CHEBI:57540"/>
        <dbReference type="ChEBI" id="CHEBI:57945"/>
        <dbReference type="ChEBI" id="CHEBI:537519"/>
        <dbReference type="EC" id="1.1.1.3"/>
    </reaction>
    <physiologicalReaction direction="right-to-left" evidence="27">
        <dbReference type="Rhea" id="RHEA:15759"/>
    </physiologicalReaction>
</comment>
<dbReference type="Gene3D" id="3.40.50.720">
    <property type="entry name" value="NAD(P)-binding Rossmann-like Domain"/>
    <property type="match status" value="1"/>
</dbReference>
<comment type="function">
    <text evidence="24">Bifunctional aspartate kinase and homoserine dehydrogenase that catalyzes the first and the third steps toward the synthesis of lysine, methionine and threonine from aspartate.</text>
</comment>
<evidence type="ECO:0000259" key="28">
    <source>
        <dbReference type="PROSITE" id="PS51671"/>
    </source>
</evidence>
<dbReference type="InterPro" id="IPR036393">
    <property type="entry name" value="AceGlu_kinase-like_sf"/>
</dbReference>
<dbReference type="EMBL" id="QHKM01000006">
    <property type="protein sequence ID" value="RAK64566.1"/>
    <property type="molecule type" value="Genomic_DNA"/>
</dbReference>
<comment type="pathway">
    <text evidence="2">Amino-acid biosynthesis; L-lysine biosynthesis via DAP pathway; (S)-tetrahydrodipicolinate from L-aspartate: step 1/4.</text>
</comment>
<keyword evidence="18" id="KW-0560">Oxidoreductase</keyword>
<evidence type="ECO:0000256" key="8">
    <source>
        <dbReference type="ARBA" id="ARBA00010046"/>
    </source>
</evidence>
<evidence type="ECO:0000313" key="29">
    <source>
        <dbReference type="EMBL" id="RAK64566.1"/>
    </source>
</evidence>
<evidence type="ECO:0000256" key="24">
    <source>
        <dbReference type="ARBA" id="ARBA00044938"/>
    </source>
</evidence>
<dbReference type="UniPathway" id="UPA00034">
    <property type="reaction ID" value="UER00015"/>
</dbReference>
<dbReference type="GO" id="GO:0004072">
    <property type="term" value="F:aspartate kinase activity"/>
    <property type="evidence" value="ECO:0007669"/>
    <property type="project" value="UniProtKB-EC"/>
</dbReference>
<dbReference type="InterPro" id="IPR005106">
    <property type="entry name" value="Asp/hSer_DH_NAD-bd"/>
</dbReference>
<dbReference type="InterPro" id="IPR054352">
    <property type="entry name" value="ACT_Aspartokinase"/>
</dbReference>
<dbReference type="InterPro" id="IPR018042">
    <property type="entry name" value="Aspartate_kinase_CS"/>
</dbReference>
<keyword evidence="30" id="KW-1185">Reference proteome</keyword>
<evidence type="ECO:0000256" key="23">
    <source>
        <dbReference type="ARBA" id="ARBA00023268"/>
    </source>
</evidence>
<keyword evidence="13" id="KW-0479">Metal-binding</keyword>
<reference evidence="30" key="1">
    <citation type="submission" date="2018-05" db="EMBL/GenBank/DDBJ databases">
        <authorList>
            <person name="Nie L."/>
        </authorList>
    </citation>
    <scope>NUCLEOTIDE SEQUENCE [LARGE SCALE GENOMIC DNA]</scope>
    <source>
        <strain evidence="30">NL</strain>
    </source>
</reference>
<sequence>MNILKFGGTSVGSVASISTLLDVVAREVARGERPVVVLSAMSGVTNLLLAAAEDAAAGRPVTTSLMELENRHFGVVKSLLDAARQNPVLTRLKLLFNELEDLLHGIGSLRELTPQTLDRVLSYGERCATFLVSALAAGRFPEALCVEATELIRTDAHYGQARVDTELTEQLIRGFVREHPGRLLFVTGFIARNAQGRVTTLGRGGSDYTAAILGAALGAQEIQIWTDVNGMMTADPRMVKKAFSLPELSYTEAMELSYFGAKVIYPPTMIPAFMKRIPIVIRNTFDLDFAGTTIRHDCQPSALPIKGISSINDVSVINVEGSGMVGKAGFSGRLFSLLAREQINVILITQASSEHSITFAVAPHDAVRARELIGQEFELELQARKLELPGIEQDLAVLAIVGENMKQTPGIAGKLFQALGRNGVNVRAIAQGSSEYNISVIIGRADLAKALNAVHDAFFVELTKTLHVFALGTGNIGRTLLGQLHAHRDFLREQNGVQVRVVGLSNSRRMVIDPSGLPLDGWEAALNNGHSEPADLARFVARMKQLNLPNCVLLDNTAAPEPAAHYADALRHSISVVTCNKIANSGPYQQYRELRDAARQHGADFYYETNVGAGLPIIRTLRDLRTSGDRVERIEAILSGTISFIFNNFRGEASFHDIVREAQQRGYTEPDPRDDLNGRDFMRKMLILARDAGHPLEPDDVIIEPMLPAACLQAPTVAAFYEQLRAHEAYFSELKDRAAAAGQVLRYIGQLEDGRARISLQMVDEQHPFYQLSGADNVISFTTERYKERPLVVKGPGAGAEVTAAGVFADLVNVGTR</sequence>
<name>A0A328BFD5_9BACT</name>
<evidence type="ECO:0000256" key="19">
    <source>
        <dbReference type="ARBA" id="ARBA00023027"/>
    </source>
</evidence>
<keyword evidence="22" id="KW-0486">Methionine biosynthesis</keyword>
<keyword evidence="10" id="KW-0028">Amino-acid biosynthesis</keyword>
<dbReference type="CDD" id="cd04243">
    <property type="entry name" value="AAK_AK-HSDH-like"/>
    <property type="match status" value="1"/>
</dbReference>
<dbReference type="InterPro" id="IPR045865">
    <property type="entry name" value="ACT-like_dom_sf"/>
</dbReference>
<dbReference type="GO" id="GO:0009086">
    <property type="term" value="P:methionine biosynthetic process"/>
    <property type="evidence" value="ECO:0007669"/>
    <property type="project" value="UniProtKB-KW"/>
</dbReference>
<evidence type="ECO:0000256" key="4">
    <source>
        <dbReference type="ARBA" id="ARBA00005056"/>
    </source>
</evidence>
<comment type="cofactor">
    <cofactor evidence="1">
        <name>a metal cation</name>
        <dbReference type="ChEBI" id="CHEBI:25213"/>
    </cofactor>
</comment>
<dbReference type="InterPro" id="IPR036291">
    <property type="entry name" value="NAD(P)-bd_dom_sf"/>
</dbReference>
<dbReference type="NCBIfam" id="TIGR00657">
    <property type="entry name" value="asp_kinases"/>
    <property type="match status" value="1"/>
</dbReference>
<comment type="similarity">
    <text evidence="8">In the N-terminal section; belongs to the aspartokinase family.</text>
</comment>
<dbReference type="UniPathway" id="UPA00050">
    <property type="reaction ID" value="UER00063"/>
</dbReference>
<dbReference type="Pfam" id="PF00742">
    <property type="entry name" value="Homoserine_dh"/>
    <property type="match status" value="1"/>
</dbReference>
<evidence type="ECO:0000256" key="12">
    <source>
        <dbReference type="ARBA" id="ARBA00022697"/>
    </source>
</evidence>
<evidence type="ECO:0000256" key="16">
    <source>
        <dbReference type="ARBA" id="ARBA00022840"/>
    </source>
</evidence>
<evidence type="ECO:0000256" key="11">
    <source>
        <dbReference type="ARBA" id="ARBA00022679"/>
    </source>
</evidence>
<keyword evidence="21" id="KW-0457">Lysine biosynthesis</keyword>
<comment type="pathway">
    <text evidence="4">Amino-acid biosynthesis; L-threonine biosynthesis; L-threonine from L-aspartate: step 3/5.</text>
</comment>
<evidence type="ECO:0000256" key="20">
    <source>
        <dbReference type="ARBA" id="ARBA00023053"/>
    </source>
</evidence>
<comment type="catalytic activity">
    <reaction evidence="26">
        <text>L-homoserine + NADP(+) = L-aspartate 4-semialdehyde + NADPH + H(+)</text>
        <dbReference type="Rhea" id="RHEA:15761"/>
        <dbReference type="ChEBI" id="CHEBI:15378"/>
        <dbReference type="ChEBI" id="CHEBI:57476"/>
        <dbReference type="ChEBI" id="CHEBI:57783"/>
        <dbReference type="ChEBI" id="CHEBI:58349"/>
        <dbReference type="ChEBI" id="CHEBI:537519"/>
        <dbReference type="EC" id="1.1.1.3"/>
    </reaction>
    <physiologicalReaction direction="right-to-left" evidence="26">
        <dbReference type="Rhea" id="RHEA:15763"/>
    </physiologicalReaction>
</comment>
<evidence type="ECO:0000256" key="15">
    <source>
        <dbReference type="ARBA" id="ARBA00022777"/>
    </source>
</evidence>
<comment type="catalytic activity">
    <reaction evidence="25">
        <text>L-aspartate + ATP = 4-phospho-L-aspartate + ADP</text>
        <dbReference type="Rhea" id="RHEA:23776"/>
        <dbReference type="ChEBI" id="CHEBI:29991"/>
        <dbReference type="ChEBI" id="CHEBI:30616"/>
        <dbReference type="ChEBI" id="CHEBI:57535"/>
        <dbReference type="ChEBI" id="CHEBI:456216"/>
        <dbReference type="EC" id="2.7.2.4"/>
    </reaction>
    <physiologicalReaction direction="left-to-right" evidence="25">
        <dbReference type="Rhea" id="RHEA:23777"/>
    </physiologicalReaction>
</comment>
<evidence type="ECO:0000256" key="5">
    <source>
        <dbReference type="ARBA" id="ARBA00005062"/>
    </source>
</evidence>
<evidence type="ECO:0000256" key="22">
    <source>
        <dbReference type="ARBA" id="ARBA00023167"/>
    </source>
</evidence>
<dbReference type="InterPro" id="IPR042199">
    <property type="entry name" value="AsparK_Bifunc_asparK/hSer_DH"/>
</dbReference>
<keyword evidence="11" id="KW-0808">Transferase</keyword>
<dbReference type="GO" id="GO:0050661">
    <property type="term" value="F:NADP binding"/>
    <property type="evidence" value="ECO:0007669"/>
    <property type="project" value="InterPro"/>
</dbReference>
<dbReference type="Proteomes" id="UP000248553">
    <property type="component" value="Unassembled WGS sequence"/>
</dbReference>
<evidence type="ECO:0000256" key="27">
    <source>
        <dbReference type="ARBA" id="ARBA00049031"/>
    </source>
</evidence>
<evidence type="ECO:0000256" key="25">
    <source>
        <dbReference type="ARBA" id="ARBA00048561"/>
    </source>
</evidence>
<dbReference type="CDD" id="cd04922">
    <property type="entry name" value="ACT_AKi-HSDH-ThrA_2"/>
    <property type="match status" value="1"/>
</dbReference>
<dbReference type="GO" id="GO:0009089">
    <property type="term" value="P:lysine biosynthetic process via diaminopimelate"/>
    <property type="evidence" value="ECO:0007669"/>
    <property type="project" value="UniProtKB-UniPathway"/>
</dbReference>
<dbReference type="GO" id="GO:0004412">
    <property type="term" value="F:homoserine dehydrogenase activity"/>
    <property type="evidence" value="ECO:0007669"/>
    <property type="project" value="UniProtKB-EC"/>
</dbReference>
<evidence type="ECO:0000256" key="6">
    <source>
        <dbReference type="ARBA" id="ARBA00005139"/>
    </source>
</evidence>
<dbReference type="Pfam" id="PF03447">
    <property type="entry name" value="NAD_binding_3"/>
    <property type="match status" value="1"/>
</dbReference>
<dbReference type="Gene3D" id="3.30.360.10">
    <property type="entry name" value="Dihydrodipicolinate Reductase, domain 2"/>
    <property type="match status" value="1"/>
</dbReference>
<dbReference type="PANTHER" id="PTHR43070:SF5">
    <property type="entry name" value="HOMOSERINE DEHYDROGENASE"/>
    <property type="match status" value="1"/>
</dbReference>
<evidence type="ECO:0000256" key="17">
    <source>
        <dbReference type="ARBA" id="ARBA00022857"/>
    </source>
</evidence>
<organism evidence="29 30">
    <name type="scientific">Hymenobacter edaphi</name>
    <dbReference type="NCBI Taxonomy" id="2211146"/>
    <lineage>
        <taxon>Bacteria</taxon>
        <taxon>Pseudomonadati</taxon>
        <taxon>Bacteroidota</taxon>
        <taxon>Cytophagia</taxon>
        <taxon>Cytophagales</taxon>
        <taxon>Hymenobacteraceae</taxon>
        <taxon>Hymenobacter</taxon>
    </lineage>
</organism>
<comment type="caution">
    <text evidence="29">The sequence shown here is derived from an EMBL/GenBank/DDBJ whole genome shotgun (WGS) entry which is preliminary data.</text>
</comment>
<keyword evidence="15 29" id="KW-0418">Kinase</keyword>
<comment type="pathway">
    <text evidence="6">Amino-acid biosynthesis; L-threonine biosynthesis; L-threonine from L-aspartate: step 1/5.</text>
</comment>
<dbReference type="InterPro" id="IPR001048">
    <property type="entry name" value="Asp/Glu/Uridylate_kinase"/>
</dbReference>